<dbReference type="FunFam" id="3.40.50.300:FF:000137">
    <property type="entry name" value="Replication-associated recombination protein A"/>
    <property type="match status" value="1"/>
</dbReference>
<dbReference type="SMART" id="SM00382">
    <property type="entry name" value="AAA"/>
    <property type="match status" value="1"/>
</dbReference>
<dbReference type="PANTHER" id="PTHR13779">
    <property type="entry name" value="WERNER HELICASE-INTERACTING PROTEIN 1 FAMILY MEMBER"/>
    <property type="match status" value="1"/>
</dbReference>
<dbReference type="InterPro" id="IPR008921">
    <property type="entry name" value="DNA_pol3_clamp-load_cplx_C"/>
</dbReference>
<reference evidence="12 13" key="2">
    <citation type="submission" date="2016-08" db="EMBL/GenBank/DDBJ databases">
        <title>Pervasive Adenine N6-methylation of Active Genes in Fungi.</title>
        <authorList>
            <consortium name="DOE Joint Genome Institute"/>
            <person name="Mondo S.J."/>
            <person name="Dannebaum R.O."/>
            <person name="Kuo R.C."/>
            <person name="Labutti K."/>
            <person name="Haridas S."/>
            <person name="Kuo A."/>
            <person name="Salamov A."/>
            <person name="Ahrendt S.R."/>
            <person name="Lipzen A."/>
            <person name="Sullivan W."/>
            <person name="Andreopoulos W.B."/>
            <person name="Clum A."/>
            <person name="Lindquist E."/>
            <person name="Daum C."/>
            <person name="Ramamoorthy G.K."/>
            <person name="Gryganskyi A."/>
            <person name="Culley D."/>
            <person name="Magnuson J.K."/>
            <person name="James T.Y."/>
            <person name="O'Malley M.A."/>
            <person name="Stajich J.E."/>
            <person name="Spatafora J.W."/>
            <person name="Visel A."/>
            <person name="Grigoriev I.V."/>
        </authorList>
    </citation>
    <scope>NUCLEOTIDE SEQUENCE [LARGE SCALE GENOMIC DNA]</scope>
    <source>
        <strain evidence="13">finn</strain>
    </source>
</reference>
<sequence length="623" mass="71738">MSNNIVKCPICNKYVVISDINEHIDSNCQFKIVPMDDTLKDGINEKNKDNTFNLNSKNLCTNFPEKKKTVQVTLFSQLSNGKKSEDSLNKNISNYSESHFKSFSNHSNENIEDNNKSKNNINNLSCHSNKKIKIDEKTYSMKFDNNNYMDEKYRISPIKKNKKEQLPLAELARPKTLDDYFGQEELIGNDTILKDLIIKNKVPSLIFWGPPGVGKTCLVRIIAHQNNTFLKEISGTIHSLSDLKKASEECANHLKLTGKKAILFIDEIHRFNKLQQDSFLSWVEHGSYTLIGATTENPSFYLNSALLSRCRVFQLKKLSKNAIMSIIERAIKIKLDIYNLNLIIKNDSETKHITIDDNKTLNNIYIDKETLELLAVLSDGDARNSLNIVDMTLNYIISNESKNEITKDMIKMSFQKTQLLYDRDGEEHNNVISAFHDSIRGNDADAALYWLGRMIYAGEDPLYIARRLIRIASEDIGFGDNNALNLAISCYQTCQFIGMPECDVVLAQTSVYMARAKKSVEVFKALSMVKEVMEEEINYPVPMHLRNAPTELMRQLGYGVGNLYVPDYEEPVEQEYFPKELKCRRYLGVFEENRRKAYEKEKKRLEYEKKEEREKKSATIKKE</sequence>
<keyword evidence="13" id="KW-1185">Reference proteome</keyword>
<dbReference type="InterPro" id="IPR006642">
    <property type="entry name" value="Rad18_UBZ4"/>
</dbReference>
<name>A0A1Y1V665_9FUNG</name>
<evidence type="ECO:0000256" key="7">
    <source>
        <dbReference type="ARBA" id="ARBA00022833"/>
    </source>
</evidence>
<dbReference type="Gene3D" id="1.10.8.60">
    <property type="match status" value="1"/>
</dbReference>
<comment type="similarity">
    <text evidence="1">Belongs to the AAA ATPase family. RarA/MGS1/WRNIP1 subfamily.</text>
</comment>
<proteinExistence type="inferred from homology"/>
<dbReference type="InterPro" id="IPR003593">
    <property type="entry name" value="AAA+_ATPase"/>
</dbReference>
<dbReference type="GO" id="GO:0006271">
    <property type="term" value="P:DNA strand elongation involved in DNA replication"/>
    <property type="evidence" value="ECO:0007669"/>
    <property type="project" value="UniProtKB-ARBA"/>
</dbReference>
<keyword evidence="6" id="KW-0863">Zinc-finger</keyword>
<dbReference type="Gene3D" id="1.20.272.10">
    <property type="match status" value="1"/>
</dbReference>
<dbReference type="SUPFAM" id="SSF48019">
    <property type="entry name" value="post-AAA+ oligomerization domain-like"/>
    <property type="match status" value="1"/>
</dbReference>
<evidence type="ECO:0000313" key="13">
    <source>
        <dbReference type="Proteomes" id="UP000193719"/>
    </source>
</evidence>
<evidence type="ECO:0000256" key="8">
    <source>
        <dbReference type="ARBA" id="ARBA00022840"/>
    </source>
</evidence>
<dbReference type="Gene3D" id="3.40.50.300">
    <property type="entry name" value="P-loop containing nucleotide triphosphate hydrolases"/>
    <property type="match status" value="1"/>
</dbReference>
<dbReference type="FunFam" id="1.20.272.10:FF:000001">
    <property type="entry name" value="Putative AAA family ATPase"/>
    <property type="match status" value="1"/>
</dbReference>
<evidence type="ECO:0000313" key="12">
    <source>
        <dbReference type="EMBL" id="ORX47666.1"/>
    </source>
</evidence>
<dbReference type="GO" id="GO:0016787">
    <property type="term" value="F:hydrolase activity"/>
    <property type="evidence" value="ECO:0007669"/>
    <property type="project" value="UniProtKB-KW"/>
</dbReference>
<feature type="domain" description="UBZ4-type" evidence="11">
    <location>
        <begin position="5"/>
        <end position="29"/>
    </location>
</feature>
<dbReference type="InterPro" id="IPR032423">
    <property type="entry name" value="AAA_assoc_2"/>
</dbReference>
<dbReference type="InterPro" id="IPR021886">
    <property type="entry name" value="MgsA_C"/>
</dbReference>
<keyword evidence="8" id="KW-0067">ATP-binding</keyword>
<evidence type="ECO:0000256" key="3">
    <source>
        <dbReference type="ARBA" id="ARBA00022723"/>
    </source>
</evidence>
<evidence type="ECO:0000256" key="5">
    <source>
        <dbReference type="ARBA" id="ARBA00022763"/>
    </source>
</evidence>
<evidence type="ECO:0000259" key="11">
    <source>
        <dbReference type="SMART" id="SM00734"/>
    </source>
</evidence>
<keyword evidence="3" id="KW-0479">Metal-binding</keyword>
<dbReference type="OrthoDB" id="10265467at2759"/>
<evidence type="ECO:0000256" key="4">
    <source>
        <dbReference type="ARBA" id="ARBA00022741"/>
    </source>
</evidence>
<dbReference type="Proteomes" id="UP000193719">
    <property type="component" value="Unassembled WGS sequence"/>
</dbReference>
<dbReference type="GO" id="GO:0009378">
    <property type="term" value="F:four-way junction helicase activity"/>
    <property type="evidence" value="ECO:0007669"/>
    <property type="project" value="InterPro"/>
</dbReference>
<evidence type="ECO:0000256" key="1">
    <source>
        <dbReference type="ARBA" id="ARBA00008959"/>
    </source>
</evidence>
<dbReference type="PANTHER" id="PTHR13779:SF7">
    <property type="entry name" value="ATPASE WRNIP1"/>
    <property type="match status" value="1"/>
</dbReference>
<dbReference type="STRING" id="1754191.A0A1Y1V665"/>
<dbReference type="GO" id="GO:0000731">
    <property type="term" value="P:DNA synthesis involved in DNA repair"/>
    <property type="evidence" value="ECO:0007669"/>
    <property type="project" value="TreeGrafter"/>
</dbReference>
<dbReference type="GO" id="GO:0008270">
    <property type="term" value="F:zinc ion binding"/>
    <property type="evidence" value="ECO:0007669"/>
    <property type="project" value="UniProtKB-KW"/>
</dbReference>
<accession>A0A1Y1V665</accession>
<evidence type="ECO:0000256" key="6">
    <source>
        <dbReference type="ARBA" id="ARBA00022771"/>
    </source>
</evidence>
<organism evidence="12 13">
    <name type="scientific">Piromyces finnis</name>
    <dbReference type="NCBI Taxonomy" id="1754191"/>
    <lineage>
        <taxon>Eukaryota</taxon>
        <taxon>Fungi</taxon>
        <taxon>Fungi incertae sedis</taxon>
        <taxon>Chytridiomycota</taxon>
        <taxon>Chytridiomycota incertae sedis</taxon>
        <taxon>Neocallimastigomycetes</taxon>
        <taxon>Neocallimastigales</taxon>
        <taxon>Neocallimastigaceae</taxon>
        <taxon>Piromyces</taxon>
    </lineage>
</organism>
<keyword evidence="4" id="KW-0547">Nucleotide-binding</keyword>
<dbReference type="Pfam" id="PF16193">
    <property type="entry name" value="AAA_assoc_2"/>
    <property type="match status" value="1"/>
</dbReference>
<dbReference type="GO" id="GO:0005524">
    <property type="term" value="F:ATP binding"/>
    <property type="evidence" value="ECO:0007669"/>
    <property type="project" value="UniProtKB-KW"/>
</dbReference>
<dbReference type="CDD" id="cd00009">
    <property type="entry name" value="AAA"/>
    <property type="match status" value="1"/>
</dbReference>
<dbReference type="SUPFAM" id="SSF52540">
    <property type="entry name" value="P-loop containing nucleoside triphosphate hydrolases"/>
    <property type="match status" value="1"/>
</dbReference>
<keyword evidence="5" id="KW-0227">DNA damage</keyword>
<protein>
    <submittedName>
        <fullName evidence="12">p-loop containing nucleoside triphosphate hydrolase protein</fullName>
    </submittedName>
</protein>
<dbReference type="Pfam" id="PF05496">
    <property type="entry name" value="RuvB_N"/>
    <property type="match status" value="1"/>
</dbReference>
<dbReference type="GO" id="GO:0003677">
    <property type="term" value="F:DNA binding"/>
    <property type="evidence" value="ECO:0007669"/>
    <property type="project" value="InterPro"/>
</dbReference>
<evidence type="ECO:0000256" key="2">
    <source>
        <dbReference type="ARBA" id="ARBA00022705"/>
    </source>
</evidence>
<keyword evidence="9" id="KW-0234">DNA repair</keyword>
<evidence type="ECO:0000256" key="9">
    <source>
        <dbReference type="ARBA" id="ARBA00023204"/>
    </source>
</evidence>
<dbReference type="SMART" id="SM00734">
    <property type="entry name" value="ZnF_Rad18"/>
    <property type="match status" value="1"/>
</dbReference>
<gene>
    <name evidence="12" type="ORF">BCR36DRAFT_355766</name>
</gene>
<dbReference type="GO" id="GO:0008047">
    <property type="term" value="F:enzyme activator activity"/>
    <property type="evidence" value="ECO:0007669"/>
    <property type="project" value="TreeGrafter"/>
</dbReference>
<keyword evidence="12" id="KW-0378">Hydrolase</keyword>
<dbReference type="InterPro" id="IPR051314">
    <property type="entry name" value="AAA_ATPase_RarA/MGS1/WRNIP1"/>
</dbReference>
<dbReference type="Gene3D" id="1.10.3710.10">
    <property type="entry name" value="DNA polymerase III clamp loader subunits, C-terminal domain"/>
    <property type="match status" value="1"/>
</dbReference>
<dbReference type="InterPro" id="IPR027417">
    <property type="entry name" value="P-loop_NTPase"/>
</dbReference>
<evidence type="ECO:0000259" key="10">
    <source>
        <dbReference type="SMART" id="SM00382"/>
    </source>
</evidence>
<dbReference type="EMBL" id="MCFH01000030">
    <property type="protein sequence ID" value="ORX47666.1"/>
    <property type="molecule type" value="Genomic_DNA"/>
</dbReference>
<dbReference type="GO" id="GO:0005634">
    <property type="term" value="C:nucleus"/>
    <property type="evidence" value="ECO:0007669"/>
    <property type="project" value="TreeGrafter"/>
</dbReference>
<dbReference type="Pfam" id="PF12002">
    <property type="entry name" value="MgsA_C"/>
    <property type="match status" value="1"/>
</dbReference>
<dbReference type="GO" id="GO:0017116">
    <property type="term" value="F:single-stranded DNA helicase activity"/>
    <property type="evidence" value="ECO:0007669"/>
    <property type="project" value="TreeGrafter"/>
</dbReference>
<dbReference type="InterPro" id="IPR008824">
    <property type="entry name" value="RuvB-like_N"/>
</dbReference>
<keyword evidence="7" id="KW-0862">Zinc</keyword>
<feature type="domain" description="AAA+ ATPase" evidence="10">
    <location>
        <begin position="201"/>
        <end position="318"/>
    </location>
</feature>
<dbReference type="GO" id="GO:0006310">
    <property type="term" value="P:DNA recombination"/>
    <property type="evidence" value="ECO:0007669"/>
    <property type="project" value="InterPro"/>
</dbReference>
<dbReference type="AlphaFoldDB" id="A0A1Y1V665"/>
<dbReference type="CDD" id="cd18139">
    <property type="entry name" value="HLD_clamp_RarA"/>
    <property type="match status" value="1"/>
</dbReference>
<keyword evidence="2" id="KW-0235">DNA replication</keyword>
<reference evidence="12 13" key="1">
    <citation type="submission" date="2016-08" db="EMBL/GenBank/DDBJ databases">
        <title>Genomes of anaerobic fungi encode conserved fungal cellulosomes for biomass hydrolysis.</title>
        <authorList>
            <consortium name="DOE Joint Genome Institute"/>
            <person name="Haitjema C.H."/>
            <person name="Gilmore S.P."/>
            <person name="Henske J.K."/>
            <person name="Solomon K.V."/>
            <person name="De Groot R."/>
            <person name="Kuo A."/>
            <person name="Mondo S.J."/>
            <person name="Salamov A.A."/>
            <person name="Labutti K."/>
            <person name="Zhao Z."/>
            <person name="Chiniquy J."/>
            <person name="Barry K."/>
            <person name="Brewer H.M."/>
            <person name="Purvine S.O."/>
            <person name="Wright A.T."/>
            <person name="Boxma B."/>
            <person name="Van Alen T."/>
            <person name="Hackstein J.H."/>
            <person name="Baker S.E."/>
            <person name="Grigoriev I.V."/>
            <person name="O'Malley M.A."/>
        </authorList>
    </citation>
    <scope>NUCLEOTIDE SEQUENCE [LARGE SCALE GENOMIC DNA]</scope>
    <source>
        <strain evidence="13">finn</strain>
    </source>
</reference>
<comment type="caution">
    <text evidence="12">The sequence shown here is derived from an EMBL/GenBank/DDBJ whole genome shotgun (WGS) entry which is preliminary data.</text>
</comment>